<comment type="caution">
    <text evidence="3">The sequence shown here is derived from an EMBL/GenBank/DDBJ whole genome shotgun (WGS) entry which is preliminary data.</text>
</comment>
<gene>
    <name evidence="3" type="ORF">RASY3_10185</name>
</gene>
<evidence type="ECO:0000256" key="2">
    <source>
        <dbReference type="ARBA" id="ARBA00022679"/>
    </source>
</evidence>
<accession>A0A011VZS6</accession>
<dbReference type="CDD" id="cd02440">
    <property type="entry name" value="AdoMet_MTases"/>
    <property type="match status" value="1"/>
</dbReference>
<keyword evidence="1 3" id="KW-0489">Methyltransferase</keyword>
<evidence type="ECO:0000313" key="3">
    <source>
        <dbReference type="EMBL" id="EXM40018.1"/>
    </source>
</evidence>
<keyword evidence="4" id="KW-1185">Reference proteome</keyword>
<dbReference type="GO" id="GO:0008168">
    <property type="term" value="F:methyltransferase activity"/>
    <property type="evidence" value="ECO:0007669"/>
    <property type="project" value="UniProtKB-KW"/>
</dbReference>
<dbReference type="NCBIfam" id="TIGR00095">
    <property type="entry name" value="16S rRNA (guanine(966)-N(2))-methyltransferase RsmD"/>
    <property type="match status" value="1"/>
</dbReference>
<dbReference type="EMBL" id="JEOB01000002">
    <property type="protein sequence ID" value="EXM40018.1"/>
    <property type="molecule type" value="Genomic_DNA"/>
</dbReference>
<dbReference type="InterPro" id="IPR004398">
    <property type="entry name" value="RNA_MeTrfase_RsmD"/>
</dbReference>
<protein>
    <submittedName>
        <fullName evidence="3">RNA methyltransferase</fullName>
    </submittedName>
</protein>
<dbReference type="PIRSF" id="PIRSF004553">
    <property type="entry name" value="CHP00095"/>
    <property type="match status" value="1"/>
</dbReference>
<dbReference type="Pfam" id="PF03602">
    <property type="entry name" value="Cons_hypoth95"/>
    <property type="match status" value="1"/>
</dbReference>
<sequence>MRVITGSRRGKKLKTLENLDTRPTTDMVKEAVFSAIQFDVPGAQVLDLFAGSGQMGIEALSRDAKHCVFVDNNAAAVAVIKENISDCKLVAESRVLNMDSLDYLKVAKGQFDIVLLDPPYNKGIIEKVLNSVDAHLSDRAIVVCEHEKELELSDEYGRLKKHKRYKYGKIAVTIFKIPTEEE</sequence>
<evidence type="ECO:0000313" key="4">
    <source>
        <dbReference type="Proteomes" id="UP000021369"/>
    </source>
</evidence>
<dbReference type="Gene3D" id="3.40.50.150">
    <property type="entry name" value="Vaccinia Virus protein VP39"/>
    <property type="match status" value="1"/>
</dbReference>
<dbReference type="Proteomes" id="UP000021369">
    <property type="component" value="Unassembled WGS sequence"/>
</dbReference>
<dbReference type="PROSITE" id="PS00092">
    <property type="entry name" value="N6_MTASE"/>
    <property type="match status" value="1"/>
</dbReference>
<dbReference type="RefSeq" id="WP_024856278.1">
    <property type="nucleotide sequence ID" value="NZ_JEOB01000002.1"/>
</dbReference>
<dbReference type="PANTHER" id="PTHR43542:SF1">
    <property type="entry name" value="METHYLTRANSFERASE"/>
    <property type="match status" value="1"/>
</dbReference>
<dbReference type="GO" id="GO:0003676">
    <property type="term" value="F:nucleic acid binding"/>
    <property type="evidence" value="ECO:0007669"/>
    <property type="project" value="InterPro"/>
</dbReference>
<name>A0A011VZS6_RUMAL</name>
<evidence type="ECO:0000256" key="1">
    <source>
        <dbReference type="ARBA" id="ARBA00022603"/>
    </source>
</evidence>
<keyword evidence="2 3" id="KW-0808">Transferase</keyword>
<dbReference type="InterPro" id="IPR029063">
    <property type="entry name" value="SAM-dependent_MTases_sf"/>
</dbReference>
<proteinExistence type="predicted"/>
<organism evidence="3 4">
    <name type="scientific">Ruminococcus albus SY3</name>
    <dbReference type="NCBI Taxonomy" id="1341156"/>
    <lineage>
        <taxon>Bacteria</taxon>
        <taxon>Bacillati</taxon>
        <taxon>Bacillota</taxon>
        <taxon>Clostridia</taxon>
        <taxon>Eubacteriales</taxon>
        <taxon>Oscillospiraceae</taxon>
        <taxon>Ruminococcus</taxon>
    </lineage>
</organism>
<dbReference type="SUPFAM" id="SSF53335">
    <property type="entry name" value="S-adenosyl-L-methionine-dependent methyltransferases"/>
    <property type="match status" value="1"/>
</dbReference>
<dbReference type="GO" id="GO:0031167">
    <property type="term" value="P:rRNA methylation"/>
    <property type="evidence" value="ECO:0007669"/>
    <property type="project" value="InterPro"/>
</dbReference>
<dbReference type="InterPro" id="IPR002052">
    <property type="entry name" value="DNA_methylase_N6_adenine_CS"/>
</dbReference>
<dbReference type="PANTHER" id="PTHR43542">
    <property type="entry name" value="METHYLTRANSFERASE"/>
    <property type="match status" value="1"/>
</dbReference>
<dbReference type="OrthoDB" id="9803017at2"/>
<dbReference type="AlphaFoldDB" id="A0A011VZS6"/>
<dbReference type="PATRIC" id="fig|1341156.4.peg.1339"/>
<reference evidence="3 4" key="1">
    <citation type="submission" date="2013-06" db="EMBL/GenBank/DDBJ databases">
        <title>Rumen cellulosomics: divergent fiber-degrading strategies revealed by comparative genome-wide analysis of six Ruminococcal strains.</title>
        <authorList>
            <person name="Dassa B."/>
            <person name="Borovok I."/>
            <person name="Lamed R."/>
            <person name="Flint H."/>
            <person name="Yeoman C.J."/>
            <person name="White B."/>
            <person name="Bayer E.A."/>
        </authorList>
    </citation>
    <scope>NUCLEOTIDE SEQUENCE [LARGE SCALE GENOMIC DNA]</scope>
    <source>
        <strain evidence="3 4">SY3</strain>
    </source>
</reference>